<organism evidence="3 4">
    <name type="scientific">Halocalculus aciditolerans</name>
    <dbReference type="NCBI Taxonomy" id="1383812"/>
    <lineage>
        <taxon>Archaea</taxon>
        <taxon>Methanobacteriati</taxon>
        <taxon>Methanobacteriota</taxon>
        <taxon>Stenosarchaea group</taxon>
        <taxon>Halobacteria</taxon>
        <taxon>Halobacteriales</taxon>
        <taxon>Halobacteriaceae</taxon>
        <taxon>Halocalculus</taxon>
    </lineage>
</organism>
<feature type="transmembrane region" description="Helical" evidence="1">
    <location>
        <begin position="346"/>
        <end position="368"/>
    </location>
</feature>
<feature type="transmembrane region" description="Helical" evidence="1">
    <location>
        <begin position="380"/>
        <end position="402"/>
    </location>
</feature>
<dbReference type="NCBIfam" id="TIGR03663">
    <property type="entry name" value="flippase activity-associated protein Agl23"/>
    <property type="match status" value="1"/>
</dbReference>
<evidence type="ECO:0000313" key="4">
    <source>
        <dbReference type="Proteomes" id="UP000607197"/>
    </source>
</evidence>
<feature type="transmembrane region" description="Helical" evidence="1">
    <location>
        <begin position="218"/>
        <end position="241"/>
    </location>
</feature>
<sequence>MDSRRLRRPLPVLLAVAALGLAARLFRLGDRVAHQDEGRVGDWILHYMQTGEWQYNAIIHGPFLPHVNGVVFSHLGPSDVTARLVVAVVGALLPLVALLFRDRLREREVLFTGVFLAINPVFVYYSRFMRNDLLLAAFALAAVGFGLRAVDRDVRYVYPAAAALALAFTTKENALLYPVAWLGALALCVDWRLFRSAVRSEDPLAELRDLAVGTVRPLAAVLHHLVAAFALFAVIFVAFYAPKPDLYVALGDPGQLPGVLSAATVGVWHEFQTWTSSGMHQHSFVAYLGRLGNILVGGAFTLTVLAVLGTLHERYRGDGRDVVAFTAAWGFASVFGYVAITDLMAGWTALHILVALAVPAGVGAARLLDWHDAARDADESVLAAAAIALLVGGLALSGGLAAETSYVTEQSPDNPLVQYAQPSGEMKPVLHDVETISERTDGVDVTFYGGEFYAPNDTKRAYGPDSPGWFARLPLPWYFDSYGANVSSTTTTSDLEDAPPVVITLAQNEEKVGDALPGYWHATYQGYLWDRPLVFYVDYSRYPDLEPPATDS</sequence>
<dbReference type="RefSeq" id="WP_188975400.1">
    <property type="nucleotide sequence ID" value="NZ_BMPG01000001.1"/>
</dbReference>
<keyword evidence="1" id="KW-0472">Membrane</keyword>
<dbReference type="InterPro" id="IPR038731">
    <property type="entry name" value="RgtA/B/C-like"/>
</dbReference>
<dbReference type="AlphaFoldDB" id="A0A830FFZ4"/>
<dbReference type="PIRSF" id="PIRSF030218">
    <property type="entry name" value="Mannosyltr_MA4085_prd"/>
    <property type="match status" value="1"/>
</dbReference>
<feature type="transmembrane region" description="Helical" evidence="1">
    <location>
        <begin position="133"/>
        <end position="150"/>
    </location>
</feature>
<protein>
    <submittedName>
        <fullName evidence="3">TIGR03663 family protein</fullName>
    </submittedName>
</protein>
<dbReference type="InterPro" id="IPR016950">
    <property type="entry name" value="Manno-Trfase_MA4085_prd"/>
</dbReference>
<name>A0A830FFZ4_9EURY</name>
<reference evidence="3" key="2">
    <citation type="submission" date="2020-09" db="EMBL/GenBank/DDBJ databases">
        <authorList>
            <person name="Sun Q."/>
            <person name="Ohkuma M."/>
        </authorList>
    </citation>
    <scope>NUCLEOTIDE SEQUENCE</scope>
    <source>
        <strain evidence="3">JCM 19596</strain>
    </source>
</reference>
<feature type="transmembrane region" description="Helical" evidence="1">
    <location>
        <begin position="284"/>
        <end position="310"/>
    </location>
</feature>
<evidence type="ECO:0000313" key="3">
    <source>
        <dbReference type="EMBL" id="GGL49384.1"/>
    </source>
</evidence>
<gene>
    <name evidence="3" type="ORF">GCM10009039_04460</name>
</gene>
<dbReference type="PANTHER" id="PTHR41710">
    <property type="entry name" value="GLYCOSYL TRANSFERASE, FAMILY 39"/>
    <property type="match status" value="1"/>
</dbReference>
<dbReference type="PANTHER" id="PTHR41710:SF2">
    <property type="entry name" value="GLYCOSYL TRANSFERASE FAMILY 39_83 DOMAIN-CONTAINING PROTEIN"/>
    <property type="match status" value="1"/>
</dbReference>
<evidence type="ECO:0000256" key="1">
    <source>
        <dbReference type="SAM" id="Phobius"/>
    </source>
</evidence>
<feature type="transmembrane region" description="Helical" evidence="1">
    <location>
        <begin position="322"/>
        <end position="340"/>
    </location>
</feature>
<keyword evidence="1" id="KW-1133">Transmembrane helix</keyword>
<proteinExistence type="predicted"/>
<dbReference type="Pfam" id="PF13231">
    <property type="entry name" value="PMT_2"/>
    <property type="match status" value="1"/>
</dbReference>
<keyword evidence="4" id="KW-1185">Reference proteome</keyword>
<keyword evidence="1" id="KW-0812">Transmembrane</keyword>
<reference evidence="3" key="1">
    <citation type="journal article" date="2014" name="Int. J. Syst. Evol. Microbiol.">
        <title>Complete genome sequence of Corynebacterium casei LMG S-19264T (=DSM 44701T), isolated from a smear-ripened cheese.</title>
        <authorList>
            <consortium name="US DOE Joint Genome Institute (JGI-PGF)"/>
            <person name="Walter F."/>
            <person name="Albersmeier A."/>
            <person name="Kalinowski J."/>
            <person name="Ruckert C."/>
        </authorList>
    </citation>
    <scope>NUCLEOTIDE SEQUENCE</scope>
    <source>
        <strain evidence="3">JCM 19596</strain>
    </source>
</reference>
<feature type="transmembrane region" description="Helical" evidence="1">
    <location>
        <begin position="80"/>
        <end position="100"/>
    </location>
</feature>
<feature type="transmembrane region" description="Helical" evidence="1">
    <location>
        <begin position="109"/>
        <end position="127"/>
    </location>
</feature>
<comment type="caution">
    <text evidence="3">The sequence shown here is derived from an EMBL/GenBank/DDBJ whole genome shotgun (WGS) entry which is preliminary data.</text>
</comment>
<dbReference type="OrthoDB" id="313515at2157"/>
<accession>A0A830FFZ4</accession>
<dbReference type="EMBL" id="BMPG01000001">
    <property type="protein sequence ID" value="GGL49384.1"/>
    <property type="molecule type" value="Genomic_DNA"/>
</dbReference>
<dbReference type="InterPro" id="IPR019962">
    <property type="entry name" value="CHP03663"/>
</dbReference>
<evidence type="ECO:0000259" key="2">
    <source>
        <dbReference type="Pfam" id="PF13231"/>
    </source>
</evidence>
<feature type="domain" description="Glycosyltransferase RgtA/B/C/D-like" evidence="2">
    <location>
        <begin position="60"/>
        <end position="196"/>
    </location>
</feature>
<dbReference type="Proteomes" id="UP000607197">
    <property type="component" value="Unassembled WGS sequence"/>
</dbReference>